<dbReference type="Pfam" id="PF00646">
    <property type="entry name" value="F-box"/>
    <property type="match status" value="1"/>
</dbReference>
<dbReference type="SUPFAM" id="SSF81383">
    <property type="entry name" value="F-box domain"/>
    <property type="match status" value="1"/>
</dbReference>
<protein>
    <recommendedName>
        <fullName evidence="1">F-box domain-containing protein</fullName>
    </recommendedName>
</protein>
<comment type="caution">
    <text evidence="2">The sequence shown here is derived from an EMBL/GenBank/DDBJ whole genome shotgun (WGS) entry which is preliminary data.</text>
</comment>
<feature type="domain" description="F-box" evidence="1">
    <location>
        <begin position="13"/>
        <end position="51"/>
    </location>
</feature>
<proteinExistence type="predicted"/>
<dbReference type="STRING" id="135208.A0A4Y9ZQG8"/>
<dbReference type="Proteomes" id="UP000298061">
    <property type="component" value="Unassembled WGS sequence"/>
</dbReference>
<reference evidence="2 3" key="1">
    <citation type="submission" date="2019-02" db="EMBL/GenBank/DDBJ databases">
        <title>Genome sequencing of the rare red list fungi Hericium alpestre (H. flagellum).</title>
        <authorList>
            <person name="Buettner E."/>
            <person name="Kellner H."/>
        </authorList>
    </citation>
    <scope>NUCLEOTIDE SEQUENCE [LARGE SCALE GENOMIC DNA]</scope>
    <source>
        <strain evidence="2 3">DSM 108284</strain>
    </source>
</reference>
<keyword evidence="3" id="KW-1185">Reference proteome</keyword>
<evidence type="ECO:0000313" key="2">
    <source>
        <dbReference type="EMBL" id="TFY76071.1"/>
    </source>
</evidence>
<sequence length="183" mass="20737">MTPSTLIGAGLNALDEDALFHIFSTMTFEALATFRMVSKHFKIMADTYIFHLWHKALSTFVDDVEAFCHLLQQFRAVVSGSVTLHVILHATRFLWWKPNDMDICCCLGQADKITDFLCDSFGYHRLDESTDVAENYVHDYQGAVASVICLHHPMHGMRIDIISTPKALPKFPIPAFWGTLVMN</sequence>
<dbReference type="InterPro" id="IPR036047">
    <property type="entry name" value="F-box-like_dom_sf"/>
</dbReference>
<dbReference type="AlphaFoldDB" id="A0A4Y9ZQG8"/>
<name>A0A4Y9ZQG8_9AGAM</name>
<evidence type="ECO:0000259" key="1">
    <source>
        <dbReference type="Pfam" id="PF00646"/>
    </source>
</evidence>
<evidence type="ECO:0000313" key="3">
    <source>
        <dbReference type="Proteomes" id="UP000298061"/>
    </source>
</evidence>
<dbReference type="OrthoDB" id="3183574at2759"/>
<gene>
    <name evidence="2" type="ORF">EWM64_g7942</name>
</gene>
<organism evidence="2 3">
    <name type="scientific">Hericium alpestre</name>
    <dbReference type="NCBI Taxonomy" id="135208"/>
    <lineage>
        <taxon>Eukaryota</taxon>
        <taxon>Fungi</taxon>
        <taxon>Dikarya</taxon>
        <taxon>Basidiomycota</taxon>
        <taxon>Agaricomycotina</taxon>
        <taxon>Agaricomycetes</taxon>
        <taxon>Russulales</taxon>
        <taxon>Hericiaceae</taxon>
        <taxon>Hericium</taxon>
    </lineage>
</organism>
<dbReference type="EMBL" id="SFCI01001331">
    <property type="protein sequence ID" value="TFY76071.1"/>
    <property type="molecule type" value="Genomic_DNA"/>
</dbReference>
<dbReference type="InterPro" id="IPR001810">
    <property type="entry name" value="F-box_dom"/>
</dbReference>
<accession>A0A4Y9ZQG8</accession>